<evidence type="ECO:0000256" key="1">
    <source>
        <dbReference type="ARBA" id="ARBA00004141"/>
    </source>
</evidence>
<evidence type="ECO:0000256" key="13">
    <source>
        <dbReference type="SAM" id="MobiDB-lite"/>
    </source>
</evidence>
<feature type="transmembrane region" description="Helical" evidence="14">
    <location>
        <begin position="266"/>
        <end position="285"/>
    </location>
</feature>
<dbReference type="NCBIfam" id="TIGR00003">
    <property type="entry name" value="copper ion binding protein"/>
    <property type="match status" value="1"/>
</dbReference>
<dbReference type="SUPFAM" id="SSF56784">
    <property type="entry name" value="HAD-like"/>
    <property type="match status" value="1"/>
</dbReference>
<dbReference type="Pfam" id="PF00702">
    <property type="entry name" value="Hydrolase"/>
    <property type="match status" value="1"/>
</dbReference>
<dbReference type="SUPFAM" id="SSF81665">
    <property type="entry name" value="Calcium ATPase, transmembrane domain M"/>
    <property type="match status" value="1"/>
</dbReference>
<dbReference type="InterPro" id="IPR023299">
    <property type="entry name" value="ATPase_P-typ_cyto_dom_N"/>
</dbReference>
<keyword evidence="9" id="KW-1278">Translocase</keyword>
<comment type="similarity">
    <text evidence="2">Belongs to the cation transport ATPase (P-type) (TC 3.A.3) family. Type IB subfamily.</text>
</comment>
<evidence type="ECO:0000256" key="14">
    <source>
        <dbReference type="SAM" id="Phobius"/>
    </source>
</evidence>
<dbReference type="InterPro" id="IPR036163">
    <property type="entry name" value="HMA_dom_sf"/>
</dbReference>
<evidence type="ECO:0000256" key="12">
    <source>
        <dbReference type="ARBA" id="ARBA00023136"/>
    </source>
</evidence>
<dbReference type="PROSITE" id="PS00154">
    <property type="entry name" value="ATPASE_E1_E2"/>
    <property type="match status" value="1"/>
</dbReference>
<dbReference type="FunFam" id="2.70.150.10:FF:000002">
    <property type="entry name" value="Copper-transporting ATPase 1, putative"/>
    <property type="match status" value="1"/>
</dbReference>
<comment type="subcellular location">
    <subcellularLocation>
        <location evidence="1">Membrane</location>
        <topology evidence="1">Multi-pass membrane protein</topology>
    </subcellularLocation>
</comment>
<dbReference type="PANTHER" id="PTHR48085:SF5">
    <property type="entry name" value="CADMIUM_ZINC-TRANSPORTING ATPASE HMA4-RELATED"/>
    <property type="match status" value="1"/>
</dbReference>
<organism evidence="16 17">
    <name type="scientific">Candidatus Halobonum tyrrellensis G22</name>
    <dbReference type="NCBI Taxonomy" id="1324957"/>
    <lineage>
        <taxon>Archaea</taxon>
        <taxon>Methanobacteriati</taxon>
        <taxon>Methanobacteriota</taxon>
        <taxon>Stenosarchaea group</taxon>
        <taxon>Halobacteria</taxon>
        <taxon>Halobacteriales</taxon>
        <taxon>Haloferacaceae</taxon>
        <taxon>Candidatus Halobonum</taxon>
    </lineage>
</organism>
<dbReference type="NCBIfam" id="TIGR01494">
    <property type="entry name" value="ATPase_P-type"/>
    <property type="match status" value="2"/>
</dbReference>
<evidence type="ECO:0000256" key="5">
    <source>
        <dbReference type="ARBA" id="ARBA00022723"/>
    </source>
</evidence>
<dbReference type="SFLD" id="SFLDS00003">
    <property type="entry name" value="Haloacid_Dehalogenase"/>
    <property type="match status" value="1"/>
</dbReference>
<dbReference type="SUPFAM" id="SSF81653">
    <property type="entry name" value="Calcium ATPase, transduction domain A"/>
    <property type="match status" value="1"/>
</dbReference>
<evidence type="ECO:0000256" key="3">
    <source>
        <dbReference type="ARBA" id="ARBA00022448"/>
    </source>
</evidence>
<comment type="caution">
    <text evidence="16">The sequence shown here is derived from an EMBL/GenBank/DDBJ whole genome shotgun (WGS) entry which is preliminary data.</text>
</comment>
<dbReference type="InterPro" id="IPR018303">
    <property type="entry name" value="ATPase_P-typ_P_site"/>
</dbReference>
<dbReference type="GO" id="GO:0016020">
    <property type="term" value="C:membrane"/>
    <property type="evidence" value="ECO:0007669"/>
    <property type="project" value="UniProtKB-SubCell"/>
</dbReference>
<dbReference type="InterPro" id="IPR044492">
    <property type="entry name" value="P_typ_ATPase_HD_dom"/>
</dbReference>
<dbReference type="InterPro" id="IPR051014">
    <property type="entry name" value="Cation_Transport_ATPase_IB"/>
</dbReference>
<keyword evidence="8" id="KW-0067">ATP-binding</keyword>
<evidence type="ECO:0000256" key="8">
    <source>
        <dbReference type="ARBA" id="ARBA00022840"/>
    </source>
</evidence>
<evidence type="ECO:0000313" key="16">
    <source>
        <dbReference type="EMBL" id="ESP87476.1"/>
    </source>
</evidence>
<dbReference type="OrthoDB" id="8588at2157"/>
<dbReference type="Gene3D" id="3.40.1110.10">
    <property type="entry name" value="Calcium-transporting ATPase, cytoplasmic domain N"/>
    <property type="match status" value="1"/>
</dbReference>
<keyword evidence="6" id="KW-0677">Repeat</keyword>
<proteinExistence type="inferred from homology"/>
<dbReference type="GO" id="GO:0005524">
    <property type="term" value="F:ATP binding"/>
    <property type="evidence" value="ECO:0007669"/>
    <property type="project" value="UniProtKB-KW"/>
</dbReference>
<dbReference type="InterPro" id="IPR036412">
    <property type="entry name" value="HAD-like_sf"/>
</dbReference>
<keyword evidence="7" id="KW-0547">Nucleotide-binding</keyword>
<dbReference type="GO" id="GO:0019829">
    <property type="term" value="F:ATPase-coupled monoatomic cation transmembrane transporter activity"/>
    <property type="evidence" value="ECO:0007669"/>
    <property type="project" value="InterPro"/>
</dbReference>
<evidence type="ECO:0000256" key="2">
    <source>
        <dbReference type="ARBA" id="ARBA00006024"/>
    </source>
</evidence>
<evidence type="ECO:0000256" key="6">
    <source>
        <dbReference type="ARBA" id="ARBA00022737"/>
    </source>
</evidence>
<dbReference type="Pfam" id="PF00122">
    <property type="entry name" value="E1-E2_ATPase"/>
    <property type="match status" value="1"/>
</dbReference>
<keyword evidence="17" id="KW-1185">Reference proteome</keyword>
<keyword evidence="3" id="KW-0813">Transport</keyword>
<dbReference type="CDD" id="cd00371">
    <property type="entry name" value="HMA"/>
    <property type="match status" value="2"/>
</dbReference>
<evidence type="ECO:0000256" key="11">
    <source>
        <dbReference type="ARBA" id="ARBA00023065"/>
    </source>
</evidence>
<protein>
    <submittedName>
        <fullName evidence="16">Zinc-transporting ATPase</fullName>
    </submittedName>
</protein>
<feature type="transmembrane region" description="Helical" evidence="14">
    <location>
        <begin position="487"/>
        <end position="507"/>
    </location>
</feature>
<dbReference type="GO" id="GO:0005507">
    <property type="term" value="F:copper ion binding"/>
    <property type="evidence" value="ECO:0007669"/>
    <property type="project" value="InterPro"/>
</dbReference>
<dbReference type="GO" id="GO:0016887">
    <property type="term" value="F:ATP hydrolysis activity"/>
    <property type="evidence" value="ECO:0007669"/>
    <property type="project" value="InterPro"/>
</dbReference>
<dbReference type="SFLD" id="SFLDG00002">
    <property type="entry name" value="C1.7:_P-type_atpase_like"/>
    <property type="match status" value="1"/>
</dbReference>
<feature type="transmembrane region" description="Helical" evidence="14">
    <location>
        <begin position="297"/>
        <end position="315"/>
    </location>
</feature>
<dbReference type="Gene3D" id="3.40.50.1000">
    <property type="entry name" value="HAD superfamily/HAD-like"/>
    <property type="match status" value="1"/>
</dbReference>
<keyword evidence="11" id="KW-0406">Ion transport</keyword>
<dbReference type="RefSeq" id="WP_023395369.1">
    <property type="nucleotide sequence ID" value="NZ_ASGZ01000058.1"/>
</dbReference>
<dbReference type="AlphaFoldDB" id="V4GQZ6"/>
<keyword evidence="4 14" id="KW-0812">Transmembrane</keyword>
<keyword evidence="5" id="KW-0479">Metal-binding</keyword>
<feature type="region of interest" description="Disordered" evidence="13">
    <location>
        <begin position="1"/>
        <end position="67"/>
    </location>
</feature>
<dbReference type="InterPro" id="IPR001757">
    <property type="entry name" value="P_typ_ATPase"/>
</dbReference>
<dbReference type="Proteomes" id="UP000017840">
    <property type="component" value="Unassembled WGS sequence"/>
</dbReference>
<evidence type="ECO:0000256" key="4">
    <source>
        <dbReference type="ARBA" id="ARBA00022692"/>
    </source>
</evidence>
<keyword evidence="12 14" id="KW-0472">Membrane</keyword>
<evidence type="ECO:0000259" key="15">
    <source>
        <dbReference type="PROSITE" id="PS50846"/>
    </source>
</evidence>
<accession>V4GQZ6</accession>
<dbReference type="PRINTS" id="PR00119">
    <property type="entry name" value="CATATPASE"/>
</dbReference>
<dbReference type="eggNOG" id="arCOG01576">
    <property type="taxonomic scope" value="Archaea"/>
</dbReference>
<feature type="transmembrane region" description="Helical" evidence="14">
    <location>
        <begin position="235"/>
        <end position="254"/>
    </location>
</feature>
<feature type="transmembrane region" description="Helical" evidence="14">
    <location>
        <begin position="874"/>
        <end position="895"/>
    </location>
</feature>
<dbReference type="InterPro" id="IPR006121">
    <property type="entry name" value="HMA_dom"/>
</dbReference>
<name>V4GQZ6_9EURY</name>
<dbReference type="PROSITE" id="PS50846">
    <property type="entry name" value="HMA_2"/>
    <property type="match status" value="2"/>
</dbReference>
<dbReference type="Gene3D" id="3.30.70.100">
    <property type="match status" value="2"/>
</dbReference>
<dbReference type="SFLD" id="SFLDF00027">
    <property type="entry name" value="p-type_atpase"/>
    <property type="match status" value="1"/>
</dbReference>
<dbReference type="InterPro" id="IPR008250">
    <property type="entry name" value="ATPase_P-typ_transduc_dom_A_sf"/>
</dbReference>
<feature type="transmembrane region" description="Helical" evidence="14">
    <location>
        <begin position="519"/>
        <end position="543"/>
    </location>
</feature>
<evidence type="ECO:0000256" key="9">
    <source>
        <dbReference type="ARBA" id="ARBA00022967"/>
    </source>
</evidence>
<dbReference type="STRING" id="1324957.K933_13978"/>
<dbReference type="Gene3D" id="2.70.150.10">
    <property type="entry name" value="Calcium-transporting ATPase, cytoplasmic transduction domain A"/>
    <property type="match status" value="1"/>
</dbReference>
<evidence type="ECO:0000256" key="7">
    <source>
        <dbReference type="ARBA" id="ARBA00022741"/>
    </source>
</evidence>
<feature type="domain" description="HMA" evidence="15">
    <location>
        <begin position="62"/>
        <end position="128"/>
    </location>
</feature>
<dbReference type="EMBL" id="ASGZ01000058">
    <property type="protein sequence ID" value="ESP87476.1"/>
    <property type="molecule type" value="Genomic_DNA"/>
</dbReference>
<feature type="region of interest" description="Disordered" evidence="13">
    <location>
        <begin position="202"/>
        <end position="221"/>
    </location>
</feature>
<dbReference type="PANTHER" id="PTHR48085">
    <property type="entry name" value="CADMIUM/ZINC-TRANSPORTING ATPASE HMA2-RELATED"/>
    <property type="match status" value="1"/>
</dbReference>
<gene>
    <name evidence="16" type="ORF">K933_13978</name>
</gene>
<dbReference type="InterPro" id="IPR023298">
    <property type="entry name" value="ATPase_P-typ_TM_dom_sf"/>
</dbReference>
<reference evidence="16 17" key="1">
    <citation type="journal article" date="2013" name="Genome Announc.">
        <title>Draft Genome Sequence of 'Candidatus Halobonum tyrrellensis' Strain G22, Isolated from the Hypersaline Waters of Lake Tyrrell, Australia.</title>
        <authorList>
            <person name="Ugalde J.A."/>
            <person name="Narasingarao P."/>
            <person name="Kuo S."/>
            <person name="Podell S."/>
            <person name="Allen E.E."/>
        </authorList>
    </citation>
    <scope>NUCLEOTIDE SEQUENCE [LARGE SCALE GENOMIC DNA]</scope>
    <source>
        <strain evidence="16 17">G22</strain>
    </source>
</reference>
<dbReference type="NCBIfam" id="TIGR01525">
    <property type="entry name" value="ATPase-IB_hvy"/>
    <property type="match status" value="1"/>
</dbReference>
<feature type="domain" description="HMA" evidence="15">
    <location>
        <begin position="136"/>
        <end position="201"/>
    </location>
</feature>
<dbReference type="PATRIC" id="fig|1324957.4.peg.2838"/>
<evidence type="ECO:0000256" key="10">
    <source>
        <dbReference type="ARBA" id="ARBA00022989"/>
    </source>
</evidence>
<dbReference type="SUPFAM" id="SSF55008">
    <property type="entry name" value="HMA, heavy metal-associated domain"/>
    <property type="match status" value="2"/>
</dbReference>
<dbReference type="InterPro" id="IPR006122">
    <property type="entry name" value="HMA_Cu_ion-bd"/>
</dbReference>
<dbReference type="InterPro" id="IPR023214">
    <property type="entry name" value="HAD_sf"/>
</dbReference>
<sequence length="962" mass="98919">MTAPDPDTPGGGDASNGCGDDDGRARDDHDHSGGHPEGHGDGRDAGDGPHAPDVETDGADADTASFSVPGMDCPSCAGKVENSVSELDGVEAVDPRPTTGTLAVSFDAGRTDPAAIADRVERAGYAVENADGDGDATVTLEVPGMDCASCAGKVGNALDGRAGVSSYETRPTTGTVVVTHDGTVTAADLVETVEGAGYEVTGSDAADDGESHAHGSHGSDGADGVWTGTRAVKTWVSGGFVALGLLFEFALRGWNARVATVLGSDLLLADLLFVVAVAVGGQAILRNGYYSARNRNLDIDFLMSVAILGALTASLAFGEGLYFEAATLAFLFSVAELLERYSMDRARNSLRELMDLSPDEATVKRPASADGEDGDAVGDREETVPVEEVEVGDIVVVRPGEKVPTDGDVVAGESAVNQAPITGESVPVDKTDGDEVYAGTINEEGYLEVRVTSAAGDDTLSRVVEMVEEAQSNRTDREQFVERFSAYYTPVVVAFAVLVTLASPFLLNTTWSTAVVHGLTLLVLACPCAFVISTPVSVVSGITSAAKNGVLIKGGDHLEAMGSVDVVAFDKTGTLTKGELAVTDVVPLNGNTEADVLRCARGLERRSEHPIGEAIVSRAGAAGVADRDVESFESITGEGVRATLDGTPHYAGKPGLFEGLGFDLSHVHATTDGGVVTRTARDICERNGCLDLLGGTVPALQSEGKTVVLVGSEDELEGVIAVADEVRPEARRTVERLRDLGVERTVMLTGDNERTAGAIAREVGVDEFRAELLPDEKVAAIEDLIDEYDDADERRSWAGRTASGGVAMVGDGINDAPALATATVGVAMGAAGTDTALETADVALMSDDLSRLPYLYELADRADGVIRQNVAGSLLVKAALALAVPFGLVPIWLAVLAGDAGMTVGVTGNAMRLSRVEPVDLGPEPGADDGDAGGGGGDPATEASDPPDTAAGPSAVEAAGRD</sequence>
<feature type="compositionally biased region" description="Basic and acidic residues" evidence="13">
    <location>
        <begin position="21"/>
        <end position="53"/>
    </location>
</feature>
<dbReference type="InterPro" id="IPR059000">
    <property type="entry name" value="ATPase_P-type_domA"/>
</dbReference>
<evidence type="ECO:0000313" key="17">
    <source>
        <dbReference type="Proteomes" id="UP000017840"/>
    </source>
</evidence>
<feature type="region of interest" description="Disordered" evidence="13">
    <location>
        <begin position="915"/>
        <end position="962"/>
    </location>
</feature>
<keyword evidence="10 14" id="KW-1133">Transmembrane helix</keyword>
<dbReference type="Pfam" id="PF00403">
    <property type="entry name" value="HMA"/>
    <property type="match status" value="2"/>
</dbReference>
<dbReference type="InterPro" id="IPR027256">
    <property type="entry name" value="P-typ_ATPase_IB"/>
</dbReference>